<dbReference type="EMBL" id="QRTF01000065">
    <property type="protein sequence ID" value="RGQ43106.1"/>
    <property type="molecule type" value="Genomic_DNA"/>
</dbReference>
<dbReference type="AlphaFoldDB" id="A0A3R6BYU9"/>
<protein>
    <recommendedName>
        <fullName evidence="1">Knr4/Smi1-like domain-containing protein</fullName>
    </recommendedName>
</protein>
<dbReference type="RefSeq" id="WP_118112140.1">
    <property type="nucleotide sequence ID" value="NZ_QRTF01000065.1"/>
</dbReference>
<dbReference type="InterPro" id="IPR037883">
    <property type="entry name" value="Knr4/Smi1-like_sf"/>
</dbReference>
<comment type="caution">
    <text evidence="2">The sequence shown here is derived from an EMBL/GenBank/DDBJ whole genome shotgun (WGS) entry which is preliminary data.</text>
</comment>
<evidence type="ECO:0000313" key="3">
    <source>
        <dbReference type="Proteomes" id="UP000283738"/>
    </source>
</evidence>
<name>A0A3R6BYU9_9FIRM</name>
<dbReference type="InterPro" id="IPR018958">
    <property type="entry name" value="Knr4/Smi1-like_dom"/>
</dbReference>
<dbReference type="Gene3D" id="3.40.1580.10">
    <property type="entry name" value="SMI1/KNR4-like"/>
    <property type="match status" value="1"/>
</dbReference>
<feature type="domain" description="Knr4/Smi1-like" evidence="1">
    <location>
        <begin position="12"/>
        <end position="140"/>
    </location>
</feature>
<sequence length="146" mass="17180">MFKKFDGIIVDEVICYEETVKMKLPKDYKEFLLDTNGGQFIDEIHTFWVDELKENIGIDVLFGFNQVRSLCLNSWYNEYGEELPEETIIIGNSINAGLILLIWQDDWKGVFLWDHCLELEQSTEEDCLYRISDNFDLFFNSLQISA</sequence>
<proteinExistence type="predicted"/>
<gene>
    <name evidence="2" type="ORF">DWY96_16970</name>
</gene>
<dbReference type="Pfam" id="PF09346">
    <property type="entry name" value="SMI1_KNR4"/>
    <property type="match status" value="1"/>
</dbReference>
<evidence type="ECO:0000313" key="2">
    <source>
        <dbReference type="EMBL" id="RGQ43106.1"/>
    </source>
</evidence>
<evidence type="ECO:0000259" key="1">
    <source>
        <dbReference type="Pfam" id="PF09346"/>
    </source>
</evidence>
<dbReference type="Proteomes" id="UP000283738">
    <property type="component" value="Unassembled WGS sequence"/>
</dbReference>
<organism evidence="2 3">
    <name type="scientific">Roseburia inulinivorans</name>
    <dbReference type="NCBI Taxonomy" id="360807"/>
    <lineage>
        <taxon>Bacteria</taxon>
        <taxon>Bacillati</taxon>
        <taxon>Bacillota</taxon>
        <taxon>Clostridia</taxon>
        <taxon>Lachnospirales</taxon>
        <taxon>Lachnospiraceae</taxon>
        <taxon>Roseburia</taxon>
    </lineage>
</organism>
<accession>A0A3R6BYU9</accession>
<reference evidence="2 3" key="1">
    <citation type="submission" date="2018-08" db="EMBL/GenBank/DDBJ databases">
        <title>A genome reference for cultivated species of the human gut microbiota.</title>
        <authorList>
            <person name="Zou Y."/>
            <person name="Xue W."/>
            <person name="Luo G."/>
        </authorList>
    </citation>
    <scope>NUCLEOTIDE SEQUENCE [LARGE SCALE GENOMIC DNA]</scope>
    <source>
        <strain evidence="2 3">AF28-15</strain>
    </source>
</reference>
<dbReference type="SUPFAM" id="SSF160631">
    <property type="entry name" value="SMI1/KNR4-like"/>
    <property type="match status" value="1"/>
</dbReference>